<evidence type="ECO:0000256" key="4">
    <source>
        <dbReference type="ARBA" id="ARBA00023136"/>
    </source>
</evidence>
<accession>A0ABU1BPC2</accession>
<gene>
    <name evidence="6" type="ORF">Q8A64_10645</name>
</gene>
<dbReference type="InterPro" id="IPR007318">
    <property type="entry name" value="Phopholipid_MeTrfase"/>
</dbReference>
<dbReference type="EMBL" id="JAUYVH010000005">
    <property type="protein sequence ID" value="MDQ9170868.1"/>
    <property type="molecule type" value="Genomic_DNA"/>
</dbReference>
<sequence>MANSIAYPENGMPSLEHKIPPPVIGALAAFAMWIVSDIGLQIPFATTPKYVMTAFLLGAGITFDVLGLLAFRKSRTTVNPLRPERATALVTSGVYKITRNPMYVGMSLLLLAWAVWLSALLPFAGPVIFVLYITRFQIQPEERVLLERFGDEYAAYTARVRRWL</sequence>
<evidence type="ECO:0000256" key="1">
    <source>
        <dbReference type="ARBA" id="ARBA00004127"/>
    </source>
</evidence>
<name>A0ABU1BPC2_9BURK</name>
<dbReference type="Proteomes" id="UP001225596">
    <property type="component" value="Unassembled WGS sequence"/>
</dbReference>
<protein>
    <submittedName>
        <fullName evidence="6">Isoprenylcysteine carboxylmethyltransferase family protein</fullName>
        <ecNumber evidence="6">2.1.1.100</ecNumber>
        <ecNumber evidence="6">2.1.1.334</ecNumber>
    </submittedName>
</protein>
<dbReference type="GO" id="GO:0032259">
    <property type="term" value="P:methylation"/>
    <property type="evidence" value="ECO:0007669"/>
    <property type="project" value="UniProtKB-KW"/>
</dbReference>
<feature type="transmembrane region" description="Helical" evidence="5">
    <location>
        <begin position="19"/>
        <end position="38"/>
    </location>
</feature>
<dbReference type="Pfam" id="PF04191">
    <property type="entry name" value="PEMT"/>
    <property type="match status" value="1"/>
</dbReference>
<comment type="caution">
    <text evidence="6">The sequence shown here is derived from an EMBL/GenBank/DDBJ whole genome shotgun (WGS) entry which is preliminary data.</text>
</comment>
<comment type="subcellular location">
    <subcellularLocation>
        <location evidence="1">Endomembrane system</location>
        <topology evidence="1">Multi-pass membrane protein</topology>
    </subcellularLocation>
</comment>
<proteinExistence type="predicted"/>
<dbReference type="Gene3D" id="1.20.120.1630">
    <property type="match status" value="1"/>
</dbReference>
<keyword evidence="6" id="KW-0808">Transferase</keyword>
<evidence type="ECO:0000256" key="2">
    <source>
        <dbReference type="ARBA" id="ARBA00022692"/>
    </source>
</evidence>
<dbReference type="PANTHER" id="PTHR12714">
    <property type="entry name" value="PROTEIN-S ISOPRENYLCYSTEINE O-METHYLTRANSFERASE"/>
    <property type="match status" value="1"/>
</dbReference>
<evidence type="ECO:0000313" key="6">
    <source>
        <dbReference type="EMBL" id="MDQ9170868.1"/>
    </source>
</evidence>
<organism evidence="6 7">
    <name type="scientific">Keguizhuia sedimenti</name>
    <dbReference type="NCBI Taxonomy" id="3064264"/>
    <lineage>
        <taxon>Bacteria</taxon>
        <taxon>Pseudomonadati</taxon>
        <taxon>Pseudomonadota</taxon>
        <taxon>Betaproteobacteria</taxon>
        <taxon>Burkholderiales</taxon>
        <taxon>Oxalobacteraceae</taxon>
        <taxon>Keguizhuia</taxon>
    </lineage>
</organism>
<dbReference type="RefSeq" id="WP_338436802.1">
    <property type="nucleotide sequence ID" value="NZ_JAUYVH010000005.1"/>
</dbReference>
<keyword evidence="6" id="KW-0489">Methyltransferase</keyword>
<dbReference type="PANTHER" id="PTHR12714:SF24">
    <property type="entry name" value="SLR1182 PROTEIN"/>
    <property type="match status" value="1"/>
</dbReference>
<feature type="transmembrane region" description="Helical" evidence="5">
    <location>
        <begin position="50"/>
        <end position="71"/>
    </location>
</feature>
<dbReference type="EC" id="2.1.1.334" evidence="6"/>
<reference evidence="6 7" key="1">
    <citation type="submission" date="2023-08" db="EMBL/GenBank/DDBJ databases">
        <title>Oxalobacteraceae gen .nov., isolated from river sludge outside the plant.</title>
        <authorList>
            <person name="Zhao S.Y."/>
        </authorList>
    </citation>
    <scope>NUCLEOTIDE SEQUENCE [LARGE SCALE GENOMIC DNA]</scope>
    <source>
        <strain evidence="6 7">R-40</strain>
    </source>
</reference>
<keyword evidence="2 5" id="KW-0812">Transmembrane</keyword>
<keyword evidence="7" id="KW-1185">Reference proteome</keyword>
<keyword evidence="4 5" id="KW-0472">Membrane</keyword>
<dbReference type="EC" id="2.1.1.100" evidence="6"/>
<evidence type="ECO:0000256" key="3">
    <source>
        <dbReference type="ARBA" id="ARBA00022989"/>
    </source>
</evidence>
<evidence type="ECO:0000256" key="5">
    <source>
        <dbReference type="SAM" id="Phobius"/>
    </source>
</evidence>
<dbReference type="GO" id="GO:0004671">
    <property type="term" value="F:protein C-terminal S-isoprenylcysteine carboxyl O-methyltransferase activity"/>
    <property type="evidence" value="ECO:0007669"/>
    <property type="project" value="UniProtKB-EC"/>
</dbReference>
<feature type="transmembrane region" description="Helical" evidence="5">
    <location>
        <begin position="110"/>
        <end position="133"/>
    </location>
</feature>
<evidence type="ECO:0000313" key="7">
    <source>
        <dbReference type="Proteomes" id="UP001225596"/>
    </source>
</evidence>
<keyword evidence="3 5" id="KW-1133">Transmembrane helix</keyword>